<dbReference type="EMBL" id="AP022601">
    <property type="protein sequence ID" value="BBY92657.1"/>
    <property type="molecule type" value="Genomic_DNA"/>
</dbReference>
<protein>
    <submittedName>
        <fullName evidence="1">Uncharacterized protein</fullName>
    </submittedName>
</protein>
<keyword evidence="2" id="KW-1185">Reference proteome</keyword>
<dbReference type="Proteomes" id="UP000465785">
    <property type="component" value="Chromosome"/>
</dbReference>
<evidence type="ECO:0000313" key="1">
    <source>
        <dbReference type="EMBL" id="BBY92657.1"/>
    </source>
</evidence>
<name>A0A9W4BEE1_9MYCO</name>
<evidence type="ECO:0000313" key="2">
    <source>
        <dbReference type="Proteomes" id="UP000465785"/>
    </source>
</evidence>
<gene>
    <name evidence="1" type="ORF">MGALJ_23260</name>
</gene>
<dbReference type="RefSeq" id="WP_163729722.1">
    <property type="nucleotide sequence ID" value="NZ_AP022601.1"/>
</dbReference>
<dbReference type="AlphaFoldDB" id="A0A9W4BEE1"/>
<accession>A0A9W4BEE1</accession>
<sequence>MSTDTKDDDASWLQSLLESHRPGPGPVSGRWALGVGDMIANHSLTPSKLRGLVRKLNYFGGVAISEDTVEFDGDKVEWADVEEVRTRSLIEYMFTGGLDSQIDRLPVPWFPFRRKVIGAISRAALTLLLAAAKQQLEGGAMEIRIPAEVHYRGMLRSRELAPGMLAALILADPAVRACFEATAQANGVTVVAAEDDVMQDADERADQIKSVLSKLHARLH</sequence>
<proteinExistence type="predicted"/>
<organism evidence="1 2">
    <name type="scientific">Mycobacterium gallinarum</name>
    <dbReference type="NCBI Taxonomy" id="39689"/>
    <lineage>
        <taxon>Bacteria</taxon>
        <taxon>Bacillati</taxon>
        <taxon>Actinomycetota</taxon>
        <taxon>Actinomycetes</taxon>
        <taxon>Mycobacteriales</taxon>
        <taxon>Mycobacteriaceae</taxon>
        <taxon>Mycobacterium</taxon>
    </lineage>
</organism>
<reference evidence="1 2" key="1">
    <citation type="journal article" date="2019" name="Emerg. Microbes Infect.">
        <title>Comprehensive subspecies identification of 175 nontuberculous mycobacteria species based on 7547 genomic profiles.</title>
        <authorList>
            <person name="Matsumoto Y."/>
            <person name="Kinjo T."/>
            <person name="Motooka D."/>
            <person name="Nabeya D."/>
            <person name="Jung N."/>
            <person name="Uechi K."/>
            <person name="Horii T."/>
            <person name="Iida T."/>
            <person name="Fujita J."/>
            <person name="Nakamura S."/>
        </authorList>
    </citation>
    <scope>NUCLEOTIDE SEQUENCE [LARGE SCALE GENOMIC DNA]</scope>
    <source>
        <strain evidence="1 2">JCM 6399</strain>
    </source>
</reference>
<dbReference type="KEGG" id="mgau:MGALJ_23260"/>